<feature type="binding site" evidence="5">
    <location>
        <position position="7"/>
    </location>
    <ligand>
        <name>Mg(2+)</name>
        <dbReference type="ChEBI" id="CHEBI:18420"/>
    </ligand>
</feature>
<dbReference type="EC" id="3.1.-.-" evidence="5"/>
<feature type="binding site" evidence="5">
    <location>
        <position position="93"/>
    </location>
    <ligand>
        <name>Mg(2+)</name>
        <dbReference type="ChEBI" id="CHEBI:18420"/>
    </ligand>
</feature>
<dbReference type="AlphaFoldDB" id="A0A178MV51"/>
<dbReference type="GO" id="GO:0004540">
    <property type="term" value="F:RNA nuclease activity"/>
    <property type="evidence" value="ECO:0007669"/>
    <property type="project" value="InterPro"/>
</dbReference>
<dbReference type="InterPro" id="IPR002716">
    <property type="entry name" value="PIN_dom"/>
</dbReference>
<dbReference type="SUPFAM" id="SSF88723">
    <property type="entry name" value="PIN domain-like"/>
    <property type="match status" value="1"/>
</dbReference>
<sequence length="133" mass="13726">MSKIVLDASALLALIHREPGQEIVADAVVESVISAVNLAEVIGKLAERGVPLDRAEAIALSFGIEVVSLDAGLAARAGQLRPSTRSAGLSLGDRCCLATAMALGLPALTAEAAWEPLADILGVDVRNIRPRGH</sequence>
<keyword evidence="4 5" id="KW-0378">Hydrolase</keyword>
<comment type="similarity">
    <text evidence="5">Belongs to the PINc/VapC protein family.</text>
</comment>
<evidence type="ECO:0000313" key="7">
    <source>
        <dbReference type="EMBL" id="OAN54163.1"/>
    </source>
</evidence>
<organism evidence="7 8">
    <name type="scientific">Magnetospirillum moscoviense</name>
    <dbReference type="NCBI Taxonomy" id="1437059"/>
    <lineage>
        <taxon>Bacteria</taxon>
        <taxon>Pseudomonadati</taxon>
        <taxon>Pseudomonadota</taxon>
        <taxon>Alphaproteobacteria</taxon>
        <taxon>Rhodospirillales</taxon>
        <taxon>Rhodospirillaceae</taxon>
        <taxon>Magnetospirillum</taxon>
    </lineage>
</organism>
<dbReference type="OrthoDB" id="286092at2"/>
<dbReference type="Gene3D" id="3.40.50.1010">
    <property type="entry name" value="5'-nuclease"/>
    <property type="match status" value="1"/>
</dbReference>
<comment type="function">
    <text evidence="5">Toxic component of a toxin-antitoxin (TA) system. An RNase.</text>
</comment>
<keyword evidence="1 5" id="KW-1277">Toxin-antitoxin system</keyword>
<dbReference type="InterPro" id="IPR029060">
    <property type="entry name" value="PIN-like_dom_sf"/>
</dbReference>
<evidence type="ECO:0000259" key="6">
    <source>
        <dbReference type="Pfam" id="PF01850"/>
    </source>
</evidence>
<evidence type="ECO:0000256" key="1">
    <source>
        <dbReference type="ARBA" id="ARBA00022649"/>
    </source>
</evidence>
<dbReference type="InterPro" id="IPR022907">
    <property type="entry name" value="VapC_family"/>
</dbReference>
<keyword evidence="5" id="KW-0460">Magnesium</keyword>
<accession>A0A178MV51</accession>
<protein>
    <recommendedName>
        <fullName evidence="5">Ribonuclease VapC</fullName>
        <shortName evidence="5">RNase VapC</shortName>
        <ecNumber evidence="5">3.1.-.-</ecNumber>
    </recommendedName>
    <alternativeName>
        <fullName evidence="5">Toxin VapC</fullName>
    </alternativeName>
</protein>
<dbReference type="EMBL" id="LWQU01000122">
    <property type="protein sequence ID" value="OAN54163.1"/>
    <property type="molecule type" value="Genomic_DNA"/>
</dbReference>
<evidence type="ECO:0000256" key="3">
    <source>
        <dbReference type="ARBA" id="ARBA00022723"/>
    </source>
</evidence>
<dbReference type="STRING" id="1437059.A6A05_08925"/>
<dbReference type="Proteomes" id="UP000078543">
    <property type="component" value="Unassembled WGS sequence"/>
</dbReference>
<keyword evidence="3 5" id="KW-0479">Metal-binding</keyword>
<keyword evidence="2 5" id="KW-0540">Nuclease</keyword>
<keyword evidence="5" id="KW-0800">Toxin</keyword>
<reference evidence="7 8" key="1">
    <citation type="submission" date="2016-04" db="EMBL/GenBank/DDBJ databases">
        <title>Draft genome sequence of freshwater magnetotactic bacteria Magnetospirillum marisnigri SP-1 and Magnetospirillum moscoviense BB-1.</title>
        <authorList>
            <person name="Koziaeva V."/>
            <person name="Dziuba M.V."/>
            <person name="Ivanov T.M."/>
            <person name="Kuznetsov B."/>
            <person name="Grouzdev D.S."/>
        </authorList>
    </citation>
    <scope>NUCLEOTIDE SEQUENCE [LARGE SCALE GENOMIC DNA]</scope>
    <source>
        <strain evidence="7 8">BB-1</strain>
    </source>
</reference>
<comment type="caution">
    <text evidence="7">The sequence shown here is derived from an EMBL/GenBank/DDBJ whole genome shotgun (WGS) entry which is preliminary data.</text>
</comment>
<evidence type="ECO:0000256" key="5">
    <source>
        <dbReference type="HAMAP-Rule" id="MF_00265"/>
    </source>
</evidence>
<dbReference type="RefSeq" id="WP_068498536.1">
    <property type="nucleotide sequence ID" value="NZ_LWQU01000122.1"/>
</dbReference>
<name>A0A178MV51_9PROT</name>
<dbReference type="HAMAP" id="MF_00265">
    <property type="entry name" value="VapC_Nob1"/>
    <property type="match status" value="1"/>
</dbReference>
<dbReference type="GO" id="GO:0090729">
    <property type="term" value="F:toxin activity"/>
    <property type="evidence" value="ECO:0007669"/>
    <property type="project" value="UniProtKB-KW"/>
</dbReference>
<dbReference type="GO" id="GO:0000287">
    <property type="term" value="F:magnesium ion binding"/>
    <property type="evidence" value="ECO:0007669"/>
    <property type="project" value="UniProtKB-UniRule"/>
</dbReference>
<evidence type="ECO:0000256" key="2">
    <source>
        <dbReference type="ARBA" id="ARBA00022722"/>
    </source>
</evidence>
<dbReference type="Pfam" id="PF01850">
    <property type="entry name" value="PIN"/>
    <property type="match status" value="1"/>
</dbReference>
<comment type="cofactor">
    <cofactor evidence="5">
        <name>Mg(2+)</name>
        <dbReference type="ChEBI" id="CHEBI:18420"/>
    </cofactor>
</comment>
<evidence type="ECO:0000313" key="8">
    <source>
        <dbReference type="Proteomes" id="UP000078543"/>
    </source>
</evidence>
<gene>
    <name evidence="5" type="primary">vapC</name>
    <name evidence="7" type="ORF">A6A05_08925</name>
</gene>
<feature type="domain" description="PIN" evidence="6">
    <location>
        <begin position="4"/>
        <end position="111"/>
    </location>
</feature>
<keyword evidence="8" id="KW-1185">Reference proteome</keyword>
<dbReference type="GO" id="GO:0016787">
    <property type="term" value="F:hydrolase activity"/>
    <property type="evidence" value="ECO:0007669"/>
    <property type="project" value="UniProtKB-KW"/>
</dbReference>
<evidence type="ECO:0000256" key="4">
    <source>
        <dbReference type="ARBA" id="ARBA00022801"/>
    </source>
</evidence>
<dbReference type="CDD" id="cd18682">
    <property type="entry name" value="PIN_VapC-like"/>
    <property type="match status" value="1"/>
</dbReference>
<proteinExistence type="inferred from homology"/>